<reference evidence="2 3" key="1">
    <citation type="submission" date="2020-04" db="EMBL/GenBank/DDBJ databases">
        <title>Perkinsus olseni comparative genomics.</title>
        <authorList>
            <person name="Bogema D.R."/>
        </authorList>
    </citation>
    <scope>NUCLEOTIDE SEQUENCE [LARGE SCALE GENOMIC DNA]</scope>
    <source>
        <strain evidence="2 3">ATCC PRA-207</strain>
    </source>
</reference>
<dbReference type="EMBL" id="JABANO010030935">
    <property type="protein sequence ID" value="KAF4711050.1"/>
    <property type="molecule type" value="Genomic_DNA"/>
</dbReference>
<feature type="non-terminal residue" evidence="2">
    <location>
        <position position="1"/>
    </location>
</feature>
<dbReference type="Proteomes" id="UP000553632">
    <property type="component" value="Unassembled WGS sequence"/>
</dbReference>
<evidence type="ECO:0000256" key="1">
    <source>
        <dbReference type="SAM" id="MobiDB-lite"/>
    </source>
</evidence>
<keyword evidence="3" id="KW-1185">Reference proteome</keyword>
<organism evidence="2 3">
    <name type="scientific">Perkinsus olseni</name>
    <name type="common">Perkinsus atlanticus</name>
    <dbReference type="NCBI Taxonomy" id="32597"/>
    <lineage>
        <taxon>Eukaryota</taxon>
        <taxon>Sar</taxon>
        <taxon>Alveolata</taxon>
        <taxon>Perkinsozoa</taxon>
        <taxon>Perkinsea</taxon>
        <taxon>Perkinsida</taxon>
        <taxon>Perkinsidae</taxon>
        <taxon>Perkinsus</taxon>
    </lineage>
</organism>
<protein>
    <submittedName>
        <fullName evidence="2">Uncharacterized protein</fullName>
    </submittedName>
</protein>
<feature type="compositionally biased region" description="Low complexity" evidence="1">
    <location>
        <begin position="1"/>
        <end position="12"/>
    </location>
</feature>
<sequence length="61" mass="5845">AVRSSALAHLTGGALGHAGGTPPSQNATAMHDFLSSMVEEPLAGPSDGPPARGSSTSSSTG</sequence>
<accession>A0A7J6QUS3</accession>
<gene>
    <name evidence="2" type="ORF">FOZ63_025387</name>
</gene>
<dbReference type="AlphaFoldDB" id="A0A7J6QUS3"/>
<proteinExistence type="predicted"/>
<evidence type="ECO:0000313" key="3">
    <source>
        <dbReference type="Proteomes" id="UP000553632"/>
    </source>
</evidence>
<name>A0A7J6QUS3_PEROL</name>
<evidence type="ECO:0000313" key="2">
    <source>
        <dbReference type="EMBL" id="KAF4711050.1"/>
    </source>
</evidence>
<feature type="region of interest" description="Disordered" evidence="1">
    <location>
        <begin position="1"/>
        <end position="61"/>
    </location>
</feature>
<comment type="caution">
    <text evidence="2">The sequence shown here is derived from an EMBL/GenBank/DDBJ whole genome shotgun (WGS) entry which is preliminary data.</text>
</comment>